<evidence type="ECO:0000313" key="1">
    <source>
        <dbReference type="EMBL" id="MQL51838.1"/>
    </source>
</evidence>
<protein>
    <submittedName>
        <fullName evidence="1">Uncharacterized protein</fullName>
    </submittedName>
</protein>
<keyword evidence="2" id="KW-1185">Reference proteome</keyword>
<sequence length="235" mass="25360">MAEAAAVEEKRGGPALPLLLLFASPPFLFTLVAFLFYFGTMLAAPLVVYPPVAGEMFGDYGGTGPGGLPSGPVPSYVPEQIAYKPVDAAGEQAVIAWLAARGSALADEAHMQALDAAGKRWNVDPLLLLAITGQEQSFVPKRYSDWSMVEKNPFNVFGSWIRYHPGFDVSAMWAASTVARLSRNCPPGVSVIQWINGFGADGFRDNPAWGYAGDPNWWVGVSRFYSQLQEIAKGK</sequence>
<gene>
    <name evidence="1" type="ORF">GFC01_06080</name>
</gene>
<dbReference type="OrthoDB" id="9805070at2"/>
<dbReference type="Proteomes" id="UP000441717">
    <property type="component" value="Unassembled WGS sequence"/>
</dbReference>
<proteinExistence type="predicted"/>
<evidence type="ECO:0000313" key="2">
    <source>
        <dbReference type="Proteomes" id="UP000441717"/>
    </source>
</evidence>
<name>A0A6N7IRT1_9FIRM</name>
<organism evidence="1 2">
    <name type="scientific">Desulfofundulus thermobenzoicus</name>
    <dbReference type="NCBI Taxonomy" id="29376"/>
    <lineage>
        <taxon>Bacteria</taxon>
        <taxon>Bacillati</taxon>
        <taxon>Bacillota</taxon>
        <taxon>Clostridia</taxon>
        <taxon>Eubacteriales</taxon>
        <taxon>Peptococcaceae</taxon>
        <taxon>Desulfofundulus</taxon>
    </lineage>
</organism>
<dbReference type="AlphaFoldDB" id="A0A6N7IRT1"/>
<reference evidence="1 2" key="1">
    <citation type="submission" date="2019-10" db="EMBL/GenBank/DDBJ databases">
        <title>Comparative genomics of sulfur disproportionating microorganisms.</title>
        <authorList>
            <person name="Ward L.M."/>
            <person name="Bertran E."/>
            <person name="Johnston D."/>
        </authorList>
    </citation>
    <scope>NUCLEOTIDE SEQUENCE [LARGE SCALE GENOMIC DNA]</scope>
    <source>
        <strain evidence="1 2">DSM 14055</strain>
    </source>
</reference>
<dbReference type="RefSeq" id="WP_152945775.1">
    <property type="nucleotide sequence ID" value="NZ_WHYR01000012.1"/>
</dbReference>
<accession>A0A6N7IRT1</accession>
<comment type="caution">
    <text evidence="1">The sequence shown here is derived from an EMBL/GenBank/DDBJ whole genome shotgun (WGS) entry which is preliminary data.</text>
</comment>
<dbReference type="EMBL" id="WHYR01000012">
    <property type="protein sequence ID" value="MQL51838.1"/>
    <property type="molecule type" value="Genomic_DNA"/>
</dbReference>